<protein>
    <submittedName>
        <fullName evidence="4">Uncharacterized protein LOC112809057</fullName>
    </submittedName>
</protein>
<reference key="1">
    <citation type="submission" date="2019-01" db="UniProtKB">
        <authorList>
            <consortium name="RefSeq"/>
        </authorList>
    </citation>
    <scope>IDENTIFICATION</scope>
</reference>
<evidence type="ECO:0000256" key="2">
    <source>
        <dbReference type="SAM" id="Phobius"/>
    </source>
</evidence>
<gene>
    <name evidence="4" type="primary">LOC112809057</name>
</gene>
<feature type="compositionally biased region" description="Acidic residues" evidence="1">
    <location>
        <begin position="8"/>
        <end position="22"/>
    </location>
</feature>
<dbReference type="RefSeq" id="XP_025708172.1">
    <property type="nucleotide sequence ID" value="XM_025852387.1"/>
</dbReference>
<dbReference type="InParanoid" id="A0A3Q7MMF0"/>
<keyword evidence="2" id="KW-0812">Transmembrane</keyword>
<keyword evidence="2" id="KW-0472">Membrane</keyword>
<dbReference type="Proteomes" id="UP000286641">
    <property type="component" value="Unplaced"/>
</dbReference>
<name>A0A3Q7MMF0_CALUR</name>
<reference evidence="4" key="2">
    <citation type="submission" date="2025-08" db="UniProtKB">
        <authorList>
            <consortium name="RefSeq"/>
        </authorList>
    </citation>
    <scope>IDENTIFICATION</scope>
    <source>
        <tissue evidence="4">Blood</tissue>
    </source>
</reference>
<accession>A0A3Q7MMF0</accession>
<keyword evidence="3" id="KW-1185">Reference proteome</keyword>
<evidence type="ECO:0000256" key="1">
    <source>
        <dbReference type="SAM" id="MobiDB-lite"/>
    </source>
</evidence>
<sequence>MGPHQLILEEEEDASDELEEPAGEGPAISTGSPGPLSLPSLTHELGQRLLSCLTQPMPPDLTWQAWGLWTAVSILFSVSLLLGWNLIFYSTLEVVTFTSPPWQRASGRENQVCEGGTAVPAELAELLIRISYLSSHFPASESHPGECCKNQCVIGRVLSSSLSTTRTSIKMQAAPSPLQSAVDMCRACHVFFLHGKGKSALEFSLLKSCLC</sequence>
<evidence type="ECO:0000313" key="4">
    <source>
        <dbReference type="RefSeq" id="XP_025708172.1"/>
    </source>
</evidence>
<dbReference type="AlphaFoldDB" id="A0A3Q7MMF0"/>
<evidence type="ECO:0000313" key="3">
    <source>
        <dbReference type="Proteomes" id="UP000286641"/>
    </source>
</evidence>
<feature type="region of interest" description="Disordered" evidence="1">
    <location>
        <begin position="1"/>
        <end position="36"/>
    </location>
</feature>
<keyword evidence="2" id="KW-1133">Transmembrane helix</keyword>
<proteinExistence type="predicted"/>
<organism evidence="3 4">
    <name type="scientific">Callorhinus ursinus</name>
    <name type="common">Northern fur seal</name>
    <dbReference type="NCBI Taxonomy" id="34884"/>
    <lineage>
        <taxon>Eukaryota</taxon>
        <taxon>Metazoa</taxon>
        <taxon>Chordata</taxon>
        <taxon>Craniata</taxon>
        <taxon>Vertebrata</taxon>
        <taxon>Euteleostomi</taxon>
        <taxon>Mammalia</taxon>
        <taxon>Eutheria</taxon>
        <taxon>Laurasiatheria</taxon>
        <taxon>Carnivora</taxon>
        <taxon>Caniformia</taxon>
        <taxon>Pinnipedia</taxon>
        <taxon>Otariidae</taxon>
        <taxon>Callorhinus</taxon>
    </lineage>
</organism>
<feature type="transmembrane region" description="Helical" evidence="2">
    <location>
        <begin position="66"/>
        <end position="89"/>
    </location>
</feature>